<keyword evidence="2" id="KW-0548">Nucleotidyltransferase</keyword>
<dbReference type="PANTHER" id="PTHR34072:SF52">
    <property type="entry name" value="RIBONUCLEASE H"/>
    <property type="match status" value="1"/>
</dbReference>
<dbReference type="InterPro" id="IPR043502">
    <property type="entry name" value="DNA/RNA_pol_sf"/>
</dbReference>
<proteinExistence type="predicted"/>
<feature type="domain" description="Reverse transcriptase" evidence="7">
    <location>
        <begin position="5"/>
        <end position="55"/>
    </location>
</feature>
<dbReference type="GO" id="GO:0016787">
    <property type="term" value="F:hydrolase activity"/>
    <property type="evidence" value="ECO:0007669"/>
    <property type="project" value="UniProtKB-KW"/>
</dbReference>
<evidence type="ECO:0000259" key="7">
    <source>
        <dbReference type="Pfam" id="PF00078"/>
    </source>
</evidence>
<sequence>MAFRTCYGHYEILVMSFGLTNDPAAFMDLMNMVFRQYLDMFLIVFIDDILIYSRTFLGHIVSSKGIEVDPKKTDEVKSQPRPLTSSDIRSFLGLAGYYRRIGLGCVLMQNRKVIAYASRKLKIHEKNYPTYDLELAAVRFALKIWRHYLYGIHVDVFTDHKSLQYVFNQNDLNLNQRRWIELLKDYDISVLYHPEKANVVADALSRLSMGSVAHIKEERKELVRDVHRLAQLGVPLVNSAKGGYMVHNDHESLQYVFSQKELNLRQMRGLGLVKDYDMRIIYHPGKANVIVDTLSKFSIGRTAHVEEVKKELAKEVHRLACLGVRLLDSNEGGIVVMNGAESSLVSEVKEK</sequence>
<dbReference type="Gene3D" id="3.10.10.10">
    <property type="entry name" value="HIV Type 1 Reverse Transcriptase, subunit A, domain 1"/>
    <property type="match status" value="1"/>
</dbReference>
<organism evidence="9 10">
    <name type="scientific">Solanum verrucosum</name>
    <dbReference type="NCBI Taxonomy" id="315347"/>
    <lineage>
        <taxon>Eukaryota</taxon>
        <taxon>Viridiplantae</taxon>
        <taxon>Streptophyta</taxon>
        <taxon>Embryophyta</taxon>
        <taxon>Tracheophyta</taxon>
        <taxon>Spermatophyta</taxon>
        <taxon>Magnoliopsida</taxon>
        <taxon>eudicotyledons</taxon>
        <taxon>Gunneridae</taxon>
        <taxon>Pentapetalae</taxon>
        <taxon>asterids</taxon>
        <taxon>lamiids</taxon>
        <taxon>Solanales</taxon>
        <taxon>Solanaceae</taxon>
        <taxon>Solanoideae</taxon>
        <taxon>Solaneae</taxon>
        <taxon>Solanum</taxon>
    </lineage>
</organism>
<keyword evidence="5" id="KW-0378">Hydrolase</keyword>
<evidence type="ECO:0000256" key="2">
    <source>
        <dbReference type="ARBA" id="ARBA00022695"/>
    </source>
</evidence>
<reference evidence="9" key="1">
    <citation type="submission" date="2023-08" db="EMBL/GenBank/DDBJ databases">
        <title>A de novo genome assembly of Solanum verrucosum Schlechtendal, a Mexican diploid species geographically isolated from the other diploid A-genome species in potato relatives.</title>
        <authorList>
            <person name="Hosaka K."/>
        </authorList>
    </citation>
    <scope>NUCLEOTIDE SEQUENCE</scope>
    <source>
        <tissue evidence="9">Young leaves</tissue>
    </source>
</reference>
<dbReference type="PANTHER" id="PTHR34072">
    <property type="entry name" value="ENZYMATIC POLYPROTEIN-RELATED"/>
    <property type="match status" value="1"/>
</dbReference>
<dbReference type="InterPro" id="IPR041373">
    <property type="entry name" value="RT_RNaseH"/>
</dbReference>
<evidence type="ECO:0000313" key="9">
    <source>
        <dbReference type="EMBL" id="WMV25803.1"/>
    </source>
</evidence>
<name>A0AAF0QP13_SOLVR</name>
<keyword evidence="1" id="KW-0808">Transferase</keyword>
<evidence type="ECO:0000256" key="4">
    <source>
        <dbReference type="ARBA" id="ARBA00022759"/>
    </source>
</evidence>
<dbReference type="Pfam" id="PF17917">
    <property type="entry name" value="RT_RNaseH"/>
    <property type="match status" value="1"/>
</dbReference>
<keyword evidence="3" id="KW-0540">Nuclease</keyword>
<protein>
    <recommendedName>
        <fullName evidence="11">Reverse transcriptase</fullName>
    </recommendedName>
</protein>
<evidence type="ECO:0000256" key="1">
    <source>
        <dbReference type="ARBA" id="ARBA00022679"/>
    </source>
</evidence>
<evidence type="ECO:0000256" key="3">
    <source>
        <dbReference type="ARBA" id="ARBA00022722"/>
    </source>
</evidence>
<dbReference type="EMBL" id="CP133615">
    <property type="protein sequence ID" value="WMV25803.1"/>
    <property type="molecule type" value="Genomic_DNA"/>
</dbReference>
<dbReference type="GO" id="GO:0003964">
    <property type="term" value="F:RNA-directed DNA polymerase activity"/>
    <property type="evidence" value="ECO:0007669"/>
    <property type="project" value="UniProtKB-KW"/>
</dbReference>
<dbReference type="CDD" id="cd09274">
    <property type="entry name" value="RNase_HI_RT_Ty3"/>
    <property type="match status" value="1"/>
</dbReference>
<keyword evidence="10" id="KW-1185">Reference proteome</keyword>
<keyword evidence="6" id="KW-0695">RNA-directed DNA polymerase</keyword>
<dbReference type="Gene3D" id="3.30.70.270">
    <property type="match status" value="1"/>
</dbReference>
<gene>
    <name evidence="9" type="ORF">MTR67_019188</name>
</gene>
<keyword evidence="4" id="KW-0255">Endonuclease</keyword>
<feature type="domain" description="Reverse transcriptase RNase H-like" evidence="8">
    <location>
        <begin position="101"/>
        <end position="186"/>
    </location>
</feature>
<accession>A0AAF0QP13</accession>
<evidence type="ECO:0000313" key="10">
    <source>
        <dbReference type="Proteomes" id="UP001234989"/>
    </source>
</evidence>
<evidence type="ECO:0000256" key="6">
    <source>
        <dbReference type="ARBA" id="ARBA00022918"/>
    </source>
</evidence>
<dbReference type="InterPro" id="IPR000477">
    <property type="entry name" value="RT_dom"/>
</dbReference>
<evidence type="ECO:0008006" key="11">
    <source>
        <dbReference type="Google" id="ProtNLM"/>
    </source>
</evidence>
<dbReference type="Pfam" id="PF00078">
    <property type="entry name" value="RVT_1"/>
    <property type="match status" value="1"/>
</dbReference>
<evidence type="ECO:0000259" key="8">
    <source>
        <dbReference type="Pfam" id="PF17917"/>
    </source>
</evidence>
<dbReference type="SUPFAM" id="SSF56672">
    <property type="entry name" value="DNA/RNA polymerases"/>
    <property type="match status" value="1"/>
</dbReference>
<dbReference type="InterPro" id="IPR043128">
    <property type="entry name" value="Rev_trsase/Diguanyl_cyclase"/>
</dbReference>
<dbReference type="AlphaFoldDB" id="A0AAF0QP13"/>
<evidence type="ECO:0000256" key="5">
    <source>
        <dbReference type="ARBA" id="ARBA00022801"/>
    </source>
</evidence>
<dbReference type="Proteomes" id="UP001234989">
    <property type="component" value="Chromosome 4"/>
</dbReference>
<dbReference type="GO" id="GO:0004519">
    <property type="term" value="F:endonuclease activity"/>
    <property type="evidence" value="ECO:0007669"/>
    <property type="project" value="UniProtKB-KW"/>
</dbReference>